<feature type="transmembrane region" description="Helical" evidence="4">
    <location>
        <begin position="204"/>
        <end position="222"/>
    </location>
</feature>
<dbReference type="Proteomes" id="UP000823635">
    <property type="component" value="Unassembled WGS sequence"/>
</dbReference>
<comment type="caution">
    <text evidence="6">The sequence shown here is derived from an EMBL/GenBank/DDBJ whole genome shotgun (WGS) entry which is preliminary data.</text>
</comment>
<evidence type="ECO:0000256" key="2">
    <source>
        <dbReference type="ARBA" id="ARBA00023125"/>
    </source>
</evidence>
<dbReference type="PROSITE" id="PS01124">
    <property type="entry name" value="HTH_ARAC_FAMILY_2"/>
    <property type="match status" value="1"/>
</dbReference>
<dbReference type="PANTHER" id="PTHR43280:SF10">
    <property type="entry name" value="REGULATORY PROTEIN POCR"/>
    <property type="match status" value="1"/>
</dbReference>
<keyword evidence="4" id="KW-0812">Transmembrane</keyword>
<dbReference type="InterPro" id="IPR009057">
    <property type="entry name" value="Homeodomain-like_sf"/>
</dbReference>
<feature type="transmembrane region" description="Helical" evidence="4">
    <location>
        <begin position="83"/>
        <end position="103"/>
    </location>
</feature>
<feature type="transmembrane region" description="Helical" evidence="4">
    <location>
        <begin position="12"/>
        <end position="31"/>
    </location>
</feature>
<evidence type="ECO:0000313" key="7">
    <source>
        <dbReference type="Proteomes" id="UP000823635"/>
    </source>
</evidence>
<feature type="transmembrane region" description="Helical" evidence="4">
    <location>
        <begin position="115"/>
        <end position="136"/>
    </location>
</feature>
<feature type="domain" description="HTH araC/xylS-type" evidence="5">
    <location>
        <begin position="264"/>
        <end position="366"/>
    </location>
</feature>
<evidence type="ECO:0000313" key="6">
    <source>
        <dbReference type="EMBL" id="MBO8429135.1"/>
    </source>
</evidence>
<keyword evidence="3" id="KW-0804">Transcription</keyword>
<protein>
    <submittedName>
        <fullName evidence="6">Helix-turn-helix transcriptional regulator</fullName>
    </submittedName>
</protein>
<dbReference type="EMBL" id="JADINB010000093">
    <property type="protein sequence ID" value="MBO8429135.1"/>
    <property type="molecule type" value="Genomic_DNA"/>
</dbReference>
<keyword evidence="1" id="KW-0805">Transcription regulation</keyword>
<feature type="transmembrane region" description="Helical" evidence="4">
    <location>
        <begin position="142"/>
        <end position="164"/>
    </location>
</feature>
<dbReference type="InterPro" id="IPR018060">
    <property type="entry name" value="HTH_AraC"/>
</dbReference>
<dbReference type="AlphaFoldDB" id="A0A9D9DM54"/>
<reference evidence="6" key="1">
    <citation type="submission" date="2020-10" db="EMBL/GenBank/DDBJ databases">
        <authorList>
            <person name="Gilroy R."/>
        </authorList>
    </citation>
    <scope>NUCLEOTIDE SEQUENCE</scope>
    <source>
        <strain evidence="6">15467</strain>
    </source>
</reference>
<dbReference type="PANTHER" id="PTHR43280">
    <property type="entry name" value="ARAC-FAMILY TRANSCRIPTIONAL REGULATOR"/>
    <property type="match status" value="1"/>
</dbReference>
<dbReference type="Gene3D" id="1.10.10.60">
    <property type="entry name" value="Homeodomain-like"/>
    <property type="match status" value="2"/>
</dbReference>
<gene>
    <name evidence="6" type="ORF">IAC68_04290</name>
</gene>
<dbReference type="GO" id="GO:0003700">
    <property type="term" value="F:DNA-binding transcription factor activity"/>
    <property type="evidence" value="ECO:0007669"/>
    <property type="project" value="InterPro"/>
</dbReference>
<reference evidence="6" key="2">
    <citation type="journal article" date="2021" name="PeerJ">
        <title>Extensive microbial diversity within the chicken gut microbiome revealed by metagenomics and culture.</title>
        <authorList>
            <person name="Gilroy R."/>
            <person name="Ravi A."/>
            <person name="Getino M."/>
            <person name="Pursley I."/>
            <person name="Horton D.L."/>
            <person name="Alikhan N.F."/>
            <person name="Baker D."/>
            <person name="Gharbi K."/>
            <person name="Hall N."/>
            <person name="Watson M."/>
            <person name="Adriaenssens E.M."/>
            <person name="Foster-Nyarko E."/>
            <person name="Jarju S."/>
            <person name="Secka A."/>
            <person name="Antonio M."/>
            <person name="Oren A."/>
            <person name="Chaudhuri R.R."/>
            <person name="La Ragione R."/>
            <person name="Hildebrand F."/>
            <person name="Pallen M.J."/>
        </authorList>
    </citation>
    <scope>NUCLEOTIDE SEQUENCE</scope>
    <source>
        <strain evidence="6">15467</strain>
    </source>
</reference>
<evidence type="ECO:0000256" key="4">
    <source>
        <dbReference type="SAM" id="Phobius"/>
    </source>
</evidence>
<keyword evidence="4" id="KW-1133">Transmembrane helix</keyword>
<dbReference type="Pfam" id="PF12833">
    <property type="entry name" value="HTH_18"/>
    <property type="match status" value="1"/>
</dbReference>
<proteinExistence type="predicted"/>
<feature type="transmembrane region" description="Helical" evidence="4">
    <location>
        <begin position="43"/>
        <end position="63"/>
    </location>
</feature>
<dbReference type="SUPFAM" id="SSF46689">
    <property type="entry name" value="Homeodomain-like"/>
    <property type="match status" value="1"/>
</dbReference>
<keyword evidence="2" id="KW-0238">DNA-binding</keyword>
<accession>A0A9D9DM54</accession>
<evidence type="ECO:0000256" key="3">
    <source>
        <dbReference type="ARBA" id="ARBA00023163"/>
    </source>
</evidence>
<organism evidence="6 7">
    <name type="scientific">Candidatus Egerieousia excrementavium</name>
    <dbReference type="NCBI Taxonomy" id="2840778"/>
    <lineage>
        <taxon>Bacteria</taxon>
        <taxon>Pseudomonadati</taxon>
        <taxon>Bacteroidota</taxon>
        <taxon>Bacteroidia</taxon>
        <taxon>Bacteroidales</taxon>
        <taxon>Candidatus Egerieousia</taxon>
    </lineage>
</organism>
<feature type="transmembrane region" description="Helical" evidence="4">
    <location>
        <begin position="176"/>
        <end position="198"/>
    </location>
</feature>
<sequence length="391" mass="44860">MDVLFGNSVGIAIFTLFLFYFSAAAVSWYQARYGKGRLCSPNGKFFCFAFLSAGLFLDMASLVVYDLLHGTICYHPCHLFAKLLLYSTVFLIDYFYSSGLAGWRSSLRTACASALYLFLLLFDMLAFHFFGCRTVVYMALSAMFYVAVVVAILVFVSLVLLRRYDSIVKTMQKKNMVSAIVLVELIMLLSLLLFVSFVWHSCRIWHFIFIALLFLLHACYFFHGCRCRKKQAARSVKPYRFKEEGSRFSGLVGDVPSGEYVIIQRLISYFESEKPYLDKNLKLETVSRILYTNKTYLSKALNQKMYRNFNQFVNRYRIAEACSIYLEKPSTGVNDLCDMAGFKNISSFCAAFNLNTGYTPAEWCKEVKRRLSNGENVVVEEYFIQRGALDS</sequence>
<dbReference type="SMART" id="SM00342">
    <property type="entry name" value="HTH_ARAC"/>
    <property type="match status" value="1"/>
</dbReference>
<keyword evidence="4" id="KW-0472">Membrane</keyword>
<evidence type="ECO:0000259" key="5">
    <source>
        <dbReference type="PROSITE" id="PS01124"/>
    </source>
</evidence>
<dbReference type="GO" id="GO:0043565">
    <property type="term" value="F:sequence-specific DNA binding"/>
    <property type="evidence" value="ECO:0007669"/>
    <property type="project" value="InterPro"/>
</dbReference>
<evidence type="ECO:0000256" key="1">
    <source>
        <dbReference type="ARBA" id="ARBA00023015"/>
    </source>
</evidence>
<name>A0A9D9DM54_9BACT</name>